<reference evidence="2" key="2">
    <citation type="submission" date="2023-06" db="EMBL/GenBank/DDBJ databases">
        <authorList>
            <consortium name="Lawrence Berkeley National Laboratory"/>
            <person name="Haridas S."/>
            <person name="Hensen N."/>
            <person name="Bonometti L."/>
            <person name="Westerberg I."/>
            <person name="Brannstrom I.O."/>
            <person name="Guillou S."/>
            <person name="Cros-Aarteil S."/>
            <person name="Calhoun S."/>
            <person name="Kuo A."/>
            <person name="Mondo S."/>
            <person name="Pangilinan J."/>
            <person name="Riley R."/>
            <person name="Labutti K."/>
            <person name="Andreopoulos B."/>
            <person name="Lipzen A."/>
            <person name="Chen C."/>
            <person name="Yanf M."/>
            <person name="Daum C."/>
            <person name="Ng V."/>
            <person name="Clum A."/>
            <person name="Steindorff A."/>
            <person name="Ohm R."/>
            <person name="Martin F."/>
            <person name="Silar P."/>
            <person name="Natvig D."/>
            <person name="Lalanne C."/>
            <person name="Gautier V."/>
            <person name="Ament-Velasquez S.L."/>
            <person name="Kruys A."/>
            <person name="Hutchinson M.I."/>
            <person name="Powell A.J."/>
            <person name="Barry K."/>
            <person name="Miller A.N."/>
            <person name="Grigoriev I.V."/>
            <person name="Debuchy R."/>
            <person name="Gladieux P."/>
            <person name="Thoren M.H."/>
            <person name="Johannesson H."/>
        </authorList>
    </citation>
    <scope>NUCLEOTIDE SEQUENCE</scope>
    <source>
        <strain evidence="2">CBS 168.71</strain>
    </source>
</reference>
<name>A0AAE0HLV3_9PEZI</name>
<proteinExistence type="predicted"/>
<keyword evidence="3" id="KW-1185">Reference proteome</keyword>
<gene>
    <name evidence="2" type="ORF">B0H64DRAFT_454022</name>
</gene>
<sequence>MSMPQLRRCRELHGNPKSACRNKNKARRYLVGKFTKALAFSLSLFNGRAAAFHFAPSDVPVNSTTNVTTVDPQNDSTPIQLTVVNSCGESIWPGIVTQNGIAPAAGGYKLTPGTSRMMFVSADWAGRIWGRTNCSFNSDGSGPSTFNGVNGHGAACLTGDCLGKLNYEFAGQVPTTLAEFTLQGGDANDQTFYDISLVDGYNLPLAIIYHPAPNTTWIPPNLTNCACIASAGYLTPSSSTSIHPSPDPAALNTNNTYPMPYEPLQTNSTIQTWCPLYLQQSPPHNKPEEEEPQEPIEPGTSPSPNSTTTTTTTTPPPTFHPCLSPCSATRDPAACCTGPYSTPETCSPTLYARRAKRVCPDAYSFAYDDRASTFVVPAGGGWEVRFCPRGRSTDILRAFGDEVRAVGAGRGLSEEGWGRIS</sequence>
<dbReference type="SUPFAM" id="SSF49870">
    <property type="entry name" value="Osmotin, thaumatin-like protein"/>
    <property type="match status" value="1"/>
</dbReference>
<dbReference type="Proteomes" id="UP001278766">
    <property type="component" value="Unassembled WGS sequence"/>
</dbReference>
<dbReference type="GeneID" id="87844205"/>
<dbReference type="Gene3D" id="2.60.110.10">
    <property type="entry name" value="Thaumatin"/>
    <property type="match status" value="1"/>
</dbReference>
<evidence type="ECO:0000313" key="2">
    <source>
        <dbReference type="EMBL" id="KAK3298617.1"/>
    </source>
</evidence>
<dbReference type="PANTHER" id="PTHR31048">
    <property type="entry name" value="OS03G0233200 PROTEIN"/>
    <property type="match status" value="1"/>
</dbReference>
<accession>A0AAE0HLV3</accession>
<evidence type="ECO:0000313" key="3">
    <source>
        <dbReference type="Proteomes" id="UP001278766"/>
    </source>
</evidence>
<feature type="compositionally biased region" description="Low complexity" evidence="1">
    <location>
        <begin position="296"/>
        <end position="313"/>
    </location>
</feature>
<protein>
    <submittedName>
        <fullName evidence="2">Thaumatin family-domain-containing protein</fullName>
    </submittedName>
</protein>
<dbReference type="PROSITE" id="PS51367">
    <property type="entry name" value="THAUMATIN_2"/>
    <property type="match status" value="1"/>
</dbReference>
<dbReference type="InterPro" id="IPR001938">
    <property type="entry name" value="Thaumatin"/>
</dbReference>
<dbReference type="SMART" id="SM00205">
    <property type="entry name" value="THN"/>
    <property type="match status" value="1"/>
</dbReference>
<organism evidence="2 3">
    <name type="scientific">Chaetomium fimeti</name>
    <dbReference type="NCBI Taxonomy" id="1854472"/>
    <lineage>
        <taxon>Eukaryota</taxon>
        <taxon>Fungi</taxon>
        <taxon>Dikarya</taxon>
        <taxon>Ascomycota</taxon>
        <taxon>Pezizomycotina</taxon>
        <taxon>Sordariomycetes</taxon>
        <taxon>Sordariomycetidae</taxon>
        <taxon>Sordariales</taxon>
        <taxon>Chaetomiaceae</taxon>
        <taxon>Chaetomium</taxon>
    </lineage>
</organism>
<dbReference type="PRINTS" id="PR00347">
    <property type="entry name" value="THAUMATIN"/>
</dbReference>
<reference evidence="2" key="1">
    <citation type="journal article" date="2023" name="Mol. Phylogenet. Evol.">
        <title>Genome-scale phylogeny and comparative genomics of the fungal order Sordariales.</title>
        <authorList>
            <person name="Hensen N."/>
            <person name="Bonometti L."/>
            <person name="Westerberg I."/>
            <person name="Brannstrom I.O."/>
            <person name="Guillou S."/>
            <person name="Cros-Aarteil S."/>
            <person name="Calhoun S."/>
            <person name="Haridas S."/>
            <person name="Kuo A."/>
            <person name="Mondo S."/>
            <person name="Pangilinan J."/>
            <person name="Riley R."/>
            <person name="LaButti K."/>
            <person name="Andreopoulos B."/>
            <person name="Lipzen A."/>
            <person name="Chen C."/>
            <person name="Yan M."/>
            <person name="Daum C."/>
            <person name="Ng V."/>
            <person name="Clum A."/>
            <person name="Steindorff A."/>
            <person name="Ohm R.A."/>
            <person name="Martin F."/>
            <person name="Silar P."/>
            <person name="Natvig D.O."/>
            <person name="Lalanne C."/>
            <person name="Gautier V."/>
            <person name="Ament-Velasquez S.L."/>
            <person name="Kruys A."/>
            <person name="Hutchinson M.I."/>
            <person name="Powell A.J."/>
            <person name="Barry K."/>
            <person name="Miller A.N."/>
            <person name="Grigoriev I.V."/>
            <person name="Debuchy R."/>
            <person name="Gladieux P."/>
            <person name="Hiltunen Thoren M."/>
            <person name="Johannesson H."/>
        </authorList>
    </citation>
    <scope>NUCLEOTIDE SEQUENCE</scope>
    <source>
        <strain evidence="2">CBS 168.71</strain>
    </source>
</reference>
<dbReference type="Pfam" id="PF00314">
    <property type="entry name" value="Thaumatin"/>
    <property type="match status" value="1"/>
</dbReference>
<dbReference type="InterPro" id="IPR037176">
    <property type="entry name" value="Osmotin/thaumatin-like_sf"/>
</dbReference>
<evidence type="ECO:0000256" key="1">
    <source>
        <dbReference type="SAM" id="MobiDB-lite"/>
    </source>
</evidence>
<dbReference type="EMBL" id="JAUEPN010000002">
    <property type="protein sequence ID" value="KAK3298617.1"/>
    <property type="molecule type" value="Genomic_DNA"/>
</dbReference>
<comment type="caution">
    <text evidence="2">The sequence shown here is derived from an EMBL/GenBank/DDBJ whole genome shotgun (WGS) entry which is preliminary data.</text>
</comment>
<dbReference type="RefSeq" id="XP_062662131.1">
    <property type="nucleotide sequence ID" value="XM_062807257.1"/>
</dbReference>
<feature type="region of interest" description="Disordered" evidence="1">
    <location>
        <begin position="238"/>
        <end position="262"/>
    </location>
</feature>
<feature type="region of interest" description="Disordered" evidence="1">
    <location>
        <begin position="279"/>
        <end position="318"/>
    </location>
</feature>
<dbReference type="AlphaFoldDB" id="A0AAE0HLV3"/>